<dbReference type="InterPro" id="IPR015915">
    <property type="entry name" value="Kelch-typ_b-propeller"/>
</dbReference>
<dbReference type="Pfam" id="PF01344">
    <property type="entry name" value="Kelch_1"/>
    <property type="match status" value="1"/>
</dbReference>
<dbReference type="OrthoDB" id="431235at2759"/>
<protein>
    <submittedName>
        <fullName evidence="4">Kelch domain-containing protein 8B</fullName>
    </submittedName>
</protein>
<gene>
    <name evidence="4" type="primary">Klhdc8b</name>
    <name evidence="4" type="ORF">AK812_SmicGene14777</name>
</gene>
<evidence type="ECO:0000313" key="4">
    <source>
        <dbReference type="EMBL" id="OLQ02391.1"/>
    </source>
</evidence>
<dbReference type="EMBL" id="LSRX01000265">
    <property type="protein sequence ID" value="OLQ02391.1"/>
    <property type="molecule type" value="Genomic_DNA"/>
</dbReference>
<organism evidence="4 5">
    <name type="scientific">Symbiodinium microadriaticum</name>
    <name type="common">Dinoflagellate</name>
    <name type="synonym">Zooxanthella microadriatica</name>
    <dbReference type="NCBI Taxonomy" id="2951"/>
    <lineage>
        <taxon>Eukaryota</taxon>
        <taxon>Sar</taxon>
        <taxon>Alveolata</taxon>
        <taxon>Dinophyceae</taxon>
        <taxon>Suessiales</taxon>
        <taxon>Symbiodiniaceae</taxon>
        <taxon>Symbiodinium</taxon>
    </lineage>
</organism>
<name>A0A1Q9E4P9_SYMMI</name>
<feature type="compositionally biased region" description="Basic and acidic residues" evidence="3">
    <location>
        <begin position="449"/>
        <end position="458"/>
    </location>
</feature>
<evidence type="ECO:0000256" key="2">
    <source>
        <dbReference type="ARBA" id="ARBA00022737"/>
    </source>
</evidence>
<dbReference type="Proteomes" id="UP000186817">
    <property type="component" value="Unassembled WGS sequence"/>
</dbReference>
<reference evidence="4 5" key="1">
    <citation type="submission" date="2016-02" db="EMBL/GenBank/DDBJ databases">
        <title>Genome analysis of coral dinoflagellate symbionts highlights evolutionary adaptations to a symbiotic lifestyle.</title>
        <authorList>
            <person name="Aranda M."/>
            <person name="Li Y."/>
            <person name="Liew Y.J."/>
            <person name="Baumgarten S."/>
            <person name="Simakov O."/>
            <person name="Wilson M."/>
            <person name="Piel J."/>
            <person name="Ashoor H."/>
            <person name="Bougouffa S."/>
            <person name="Bajic V.B."/>
            <person name="Ryu T."/>
            <person name="Ravasi T."/>
            <person name="Bayer T."/>
            <person name="Micklem G."/>
            <person name="Kim H."/>
            <person name="Bhak J."/>
            <person name="Lajeunesse T.C."/>
            <person name="Voolstra C.R."/>
        </authorList>
    </citation>
    <scope>NUCLEOTIDE SEQUENCE [LARGE SCALE GENOMIC DNA]</scope>
    <source>
        <strain evidence="4 5">CCMP2467</strain>
    </source>
</reference>
<comment type="caution">
    <text evidence="4">The sequence shown here is derived from an EMBL/GenBank/DDBJ whole genome shotgun (WGS) entry which is preliminary data.</text>
</comment>
<dbReference type="AlphaFoldDB" id="A0A1Q9E4P9"/>
<keyword evidence="1" id="KW-0880">Kelch repeat</keyword>
<dbReference type="PANTHER" id="PTHR45632:SF3">
    <property type="entry name" value="KELCH-LIKE PROTEIN 32"/>
    <property type="match status" value="1"/>
</dbReference>
<evidence type="ECO:0000313" key="5">
    <source>
        <dbReference type="Proteomes" id="UP000186817"/>
    </source>
</evidence>
<evidence type="ECO:0000256" key="1">
    <source>
        <dbReference type="ARBA" id="ARBA00022441"/>
    </source>
</evidence>
<evidence type="ECO:0000256" key="3">
    <source>
        <dbReference type="SAM" id="MobiDB-lite"/>
    </source>
</evidence>
<dbReference type="InterPro" id="IPR006652">
    <property type="entry name" value="Kelch_1"/>
</dbReference>
<dbReference type="Gene3D" id="2.120.10.80">
    <property type="entry name" value="Kelch-type beta propeller"/>
    <property type="match status" value="1"/>
</dbReference>
<sequence length="494" mass="53575">MTCKSRSDRFRVEFDPKICWGVVTEDGCIAADAVLTSLPQLGVAQEEGISFSTTLQRSAQCPVRPECNGRGPHSSMSIAGGSMYVLGVPAESPEGTAEIHRIDFHSLEWSRCASLQSLPDREVGDAVLLAASAHGRLYLMYDDESVLYSIPLPKSDAAGSSGRSCDTGGSDAVQWTALSCRQHATRGFATAAVSRRIYACGGIVDADAEYDDQSTPVREAECFDVVTGTWYPIPPMLTARWGGTAAGVGGKLLICGGTECPEFEITSGRYYFLDTVEVLNLASGTWCRLPPLLKPRMRPVVVMGGAAGDVLIMGGSGLRLDEDAESHAWGGPDSEEECITIPEEEHSTPEALHDCEYWRPGTAPYGRAFRAKVGGFWGFGLKGKGEGGIWDFRKTLLTKSASATLTRSVDSKASPTANTKAATLEKPATKKWWRLSEYLGKQSATRAQRIEEKRKQDNRTALSEARFLAERNARRMNRLTDAPKEQTQKEQAAA</sequence>
<proteinExistence type="predicted"/>
<keyword evidence="2" id="KW-0677">Repeat</keyword>
<dbReference type="SUPFAM" id="SSF117281">
    <property type="entry name" value="Kelch motif"/>
    <property type="match status" value="1"/>
</dbReference>
<dbReference type="SMART" id="SM00612">
    <property type="entry name" value="Kelch"/>
    <property type="match status" value="2"/>
</dbReference>
<accession>A0A1Q9E4P9</accession>
<feature type="region of interest" description="Disordered" evidence="3">
    <location>
        <begin position="449"/>
        <end position="494"/>
    </location>
</feature>
<keyword evidence="5" id="KW-1185">Reference proteome</keyword>
<dbReference type="PANTHER" id="PTHR45632">
    <property type="entry name" value="LD33804P"/>
    <property type="match status" value="1"/>
</dbReference>